<comment type="caution">
    <text evidence="1">The sequence shown here is derived from an EMBL/GenBank/DDBJ whole genome shotgun (WGS) entry which is preliminary data.</text>
</comment>
<dbReference type="RefSeq" id="WP_169198989.1">
    <property type="nucleotide sequence ID" value="NZ_WTVH02000010.1"/>
</dbReference>
<organism evidence="1 2">
    <name type="scientific">Aromatoleum buckelii</name>
    <dbReference type="NCBI Taxonomy" id="200254"/>
    <lineage>
        <taxon>Bacteria</taxon>
        <taxon>Pseudomonadati</taxon>
        <taxon>Pseudomonadota</taxon>
        <taxon>Betaproteobacteria</taxon>
        <taxon>Rhodocyclales</taxon>
        <taxon>Rhodocyclaceae</taxon>
        <taxon>Aromatoleum</taxon>
    </lineage>
</organism>
<dbReference type="Proteomes" id="UP000601990">
    <property type="component" value="Unassembled WGS sequence"/>
</dbReference>
<protein>
    <submittedName>
        <fullName evidence="1">Uncharacterized protein</fullName>
    </submittedName>
</protein>
<evidence type="ECO:0000313" key="1">
    <source>
        <dbReference type="EMBL" id="NMF93701.1"/>
    </source>
</evidence>
<dbReference type="EMBL" id="WTVH01000017">
    <property type="protein sequence ID" value="NMF93701.1"/>
    <property type="molecule type" value="Genomic_DNA"/>
</dbReference>
<accession>A0ABX1N360</accession>
<name>A0ABX1N360_9RHOO</name>
<keyword evidence="2" id="KW-1185">Reference proteome</keyword>
<sequence length="105" mass="11508">MTERALERENVRFLGTGGISAENRCRGFRPAFRDAQTNIVYPSCFADGRRAPCHLLDGLPDEVVVARDAAGRVAAVKASVTSGFVCDGRFYTREEAAQQLRQESA</sequence>
<reference evidence="1" key="1">
    <citation type="submission" date="2019-12" db="EMBL/GenBank/DDBJ databases">
        <title>Comparative genomics gives insights into the taxonomy of the Azoarcus-Aromatoleum group and reveals separate origins of nif in the plant-associated Azoarcus and non-plant-associated Aromatoleum sub-groups.</title>
        <authorList>
            <person name="Lafos M."/>
            <person name="Maluk M."/>
            <person name="Batista M."/>
            <person name="Junghare M."/>
            <person name="Carmona M."/>
            <person name="Faoro H."/>
            <person name="Cruz L.M."/>
            <person name="Battistoni F."/>
            <person name="De Souza E."/>
            <person name="Pedrosa F."/>
            <person name="Chen W.-M."/>
            <person name="Poole P.S."/>
            <person name="Dixon R.A."/>
            <person name="James E.K."/>
        </authorList>
    </citation>
    <scope>NUCLEOTIDE SEQUENCE</scope>
    <source>
        <strain evidence="1">U120</strain>
    </source>
</reference>
<evidence type="ECO:0000313" key="2">
    <source>
        <dbReference type="Proteomes" id="UP000601990"/>
    </source>
</evidence>
<gene>
    <name evidence="1" type="ORF">GO608_10220</name>
</gene>
<proteinExistence type="predicted"/>